<protein>
    <submittedName>
        <fullName evidence="1">Putative glycosyltransferase 61</fullName>
    </submittedName>
</protein>
<comment type="caution">
    <text evidence="1">The sequence shown here is derived from an EMBL/GenBank/DDBJ whole genome shotgun (WGS) entry which is preliminary data.</text>
</comment>
<keyword evidence="1" id="KW-0808">Transferase</keyword>
<dbReference type="GO" id="GO:0016757">
    <property type="term" value="F:glycosyltransferase activity"/>
    <property type="evidence" value="ECO:0007669"/>
    <property type="project" value="InterPro"/>
</dbReference>
<evidence type="ECO:0000313" key="1">
    <source>
        <dbReference type="EMBL" id="PRQ15971.1"/>
    </source>
</evidence>
<name>A0A2P6P223_ROSCH</name>
<dbReference type="Proteomes" id="UP000238479">
    <property type="component" value="Chromosome 7"/>
</dbReference>
<dbReference type="PANTHER" id="PTHR20961:SF5">
    <property type="entry name" value="GLYCOSYLTRANSFERASE-RELATED"/>
    <property type="match status" value="1"/>
</dbReference>
<dbReference type="PANTHER" id="PTHR20961">
    <property type="entry name" value="GLYCOSYLTRANSFERASE"/>
    <property type="match status" value="1"/>
</dbReference>
<dbReference type="OMA" id="PATHCFR"/>
<keyword evidence="2" id="KW-1185">Reference proteome</keyword>
<organism evidence="1 2">
    <name type="scientific">Rosa chinensis</name>
    <name type="common">China rose</name>
    <dbReference type="NCBI Taxonomy" id="74649"/>
    <lineage>
        <taxon>Eukaryota</taxon>
        <taxon>Viridiplantae</taxon>
        <taxon>Streptophyta</taxon>
        <taxon>Embryophyta</taxon>
        <taxon>Tracheophyta</taxon>
        <taxon>Spermatophyta</taxon>
        <taxon>Magnoliopsida</taxon>
        <taxon>eudicotyledons</taxon>
        <taxon>Gunneridae</taxon>
        <taxon>Pentapetalae</taxon>
        <taxon>rosids</taxon>
        <taxon>fabids</taxon>
        <taxon>Rosales</taxon>
        <taxon>Rosaceae</taxon>
        <taxon>Rosoideae</taxon>
        <taxon>Rosoideae incertae sedis</taxon>
        <taxon>Rosa</taxon>
    </lineage>
</organism>
<sequence>MRDTRKWSVQQVTSFQEMPQCTRNHTVPGILFSTGGYTGNHFHEFADVVIPLYINSQKYDGEVQFLITDKRSWWITKDKAVLQGPSKYEAINIDEDVVHCFPITTVGLKRHPKDLILDPSLYSYSMKEIS</sequence>
<dbReference type="STRING" id="74649.A0A2P6P223"/>
<proteinExistence type="predicted"/>
<evidence type="ECO:0000313" key="2">
    <source>
        <dbReference type="Proteomes" id="UP000238479"/>
    </source>
</evidence>
<dbReference type="InterPro" id="IPR007657">
    <property type="entry name" value="Glycosyltransferase_61"/>
</dbReference>
<accession>A0A2P6P223</accession>
<dbReference type="Gramene" id="PRQ15971">
    <property type="protein sequence ID" value="PRQ15971"/>
    <property type="gene ID" value="RchiOBHm_Chr7g0179191"/>
</dbReference>
<reference evidence="1 2" key="1">
    <citation type="journal article" date="2018" name="Nat. Genet.">
        <title>The Rosa genome provides new insights in the design of modern roses.</title>
        <authorList>
            <person name="Bendahmane M."/>
        </authorList>
    </citation>
    <scope>NUCLEOTIDE SEQUENCE [LARGE SCALE GENOMIC DNA]</scope>
    <source>
        <strain evidence="2">cv. Old Blush</strain>
    </source>
</reference>
<gene>
    <name evidence="1" type="ORF">RchiOBHm_Chr7g0179191</name>
</gene>
<dbReference type="AlphaFoldDB" id="A0A2P6P223"/>
<dbReference type="EMBL" id="PDCK01000045">
    <property type="protein sequence ID" value="PRQ15971.1"/>
    <property type="molecule type" value="Genomic_DNA"/>
</dbReference>